<dbReference type="Proteomes" id="UP001283361">
    <property type="component" value="Unassembled WGS sequence"/>
</dbReference>
<protein>
    <submittedName>
        <fullName evidence="1">Uncharacterized protein</fullName>
    </submittedName>
</protein>
<dbReference type="AlphaFoldDB" id="A0AAE1DZN3"/>
<sequence>MEDYLIEEDYVARACESTAKDRVDAGWKRLGPVYDESARSKIYARIGLNSGVLEVRGDWPQGYTVWGKAWYLGSSFVTAY</sequence>
<name>A0AAE1DZN3_9GAST</name>
<evidence type="ECO:0000313" key="1">
    <source>
        <dbReference type="EMBL" id="KAK3788205.1"/>
    </source>
</evidence>
<reference evidence="1" key="1">
    <citation type="journal article" date="2023" name="G3 (Bethesda)">
        <title>A reference genome for the long-term kleptoplast-retaining sea slug Elysia crispata morphotype clarki.</title>
        <authorList>
            <person name="Eastman K.E."/>
            <person name="Pendleton A.L."/>
            <person name="Shaikh M.A."/>
            <person name="Suttiyut T."/>
            <person name="Ogas R."/>
            <person name="Tomko P."/>
            <person name="Gavelis G."/>
            <person name="Widhalm J.R."/>
            <person name="Wisecaver J.H."/>
        </authorList>
    </citation>
    <scope>NUCLEOTIDE SEQUENCE</scope>
    <source>
        <strain evidence="1">ECLA1</strain>
    </source>
</reference>
<evidence type="ECO:0000313" key="2">
    <source>
        <dbReference type="Proteomes" id="UP001283361"/>
    </source>
</evidence>
<keyword evidence="2" id="KW-1185">Reference proteome</keyword>
<comment type="caution">
    <text evidence="1">The sequence shown here is derived from an EMBL/GenBank/DDBJ whole genome shotgun (WGS) entry which is preliminary data.</text>
</comment>
<accession>A0AAE1DZN3</accession>
<gene>
    <name evidence="1" type="ORF">RRG08_041211</name>
</gene>
<dbReference type="EMBL" id="JAWDGP010001777">
    <property type="protein sequence ID" value="KAK3788205.1"/>
    <property type="molecule type" value="Genomic_DNA"/>
</dbReference>
<organism evidence="1 2">
    <name type="scientific">Elysia crispata</name>
    <name type="common">lettuce slug</name>
    <dbReference type="NCBI Taxonomy" id="231223"/>
    <lineage>
        <taxon>Eukaryota</taxon>
        <taxon>Metazoa</taxon>
        <taxon>Spiralia</taxon>
        <taxon>Lophotrochozoa</taxon>
        <taxon>Mollusca</taxon>
        <taxon>Gastropoda</taxon>
        <taxon>Heterobranchia</taxon>
        <taxon>Euthyneura</taxon>
        <taxon>Panpulmonata</taxon>
        <taxon>Sacoglossa</taxon>
        <taxon>Placobranchoidea</taxon>
        <taxon>Plakobranchidae</taxon>
        <taxon>Elysia</taxon>
    </lineage>
</organism>
<proteinExistence type="predicted"/>